<dbReference type="PANTHER" id="PTHR31221">
    <property type="entry name" value="WRKY TRANSCRIPTION FACTOR PROTEIN 1-RELATED"/>
    <property type="match status" value="1"/>
</dbReference>
<keyword evidence="8" id="KW-1185">Reference proteome</keyword>
<dbReference type="Gene3D" id="2.20.25.80">
    <property type="entry name" value="WRKY domain"/>
    <property type="match status" value="1"/>
</dbReference>
<dbReference type="GO" id="GO:0005634">
    <property type="term" value="C:nucleus"/>
    <property type="evidence" value="ECO:0007669"/>
    <property type="project" value="UniProtKB-SubCell"/>
</dbReference>
<keyword evidence="5" id="KW-0539">Nucleus</keyword>
<dbReference type="InterPro" id="IPR044810">
    <property type="entry name" value="WRKY_plant"/>
</dbReference>
<dbReference type="GO" id="GO:0003700">
    <property type="term" value="F:DNA-binding transcription factor activity"/>
    <property type="evidence" value="ECO:0007669"/>
    <property type="project" value="InterPro"/>
</dbReference>
<evidence type="ECO:0000259" key="6">
    <source>
        <dbReference type="PROSITE" id="PS50811"/>
    </source>
</evidence>
<comment type="caution">
    <text evidence="7">The sequence shown here is derived from an EMBL/GenBank/DDBJ whole genome shotgun (WGS) entry which is preliminary data.</text>
</comment>
<dbReference type="Pfam" id="PF03106">
    <property type="entry name" value="WRKY"/>
    <property type="match status" value="1"/>
</dbReference>
<keyword evidence="2" id="KW-0805">Transcription regulation</keyword>
<gene>
    <name evidence="7" type="ORF">HS088_TW17G00623</name>
</gene>
<dbReference type="InParanoid" id="A0A7J7CGC3"/>
<dbReference type="GO" id="GO:0043565">
    <property type="term" value="F:sequence-specific DNA binding"/>
    <property type="evidence" value="ECO:0007669"/>
    <property type="project" value="InterPro"/>
</dbReference>
<reference evidence="7 8" key="1">
    <citation type="journal article" date="2020" name="Nat. Commun.">
        <title>Genome of Tripterygium wilfordii and identification of cytochrome P450 involved in triptolide biosynthesis.</title>
        <authorList>
            <person name="Tu L."/>
            <person name="Su P."/>
            <person name="Zhang Z."/>
            <person name="Gao L."/>
            <person name="Wang J."/>
            <person name="Hu T."/>
            <person name="Zhou J."/>
            <person name="Zhang Y."/>
            <person name="Zhao Y."/>
            <person name="Liu Y."/>
            <person name="Song Y."/>
            <person name="Tong Y."/>
            <person name="Lu Y."/>
            <person name="Yang J."/>
            <person name="Xu C."/>
            <person name="Jia M."/>
            <person name="Peters R.J."/>
            <person name="Huang L."/>
            <person name="Gao W."/>
        </authorList>
    </citation>
    <scope>NUCLEOTIDE SEQUENCE [LARGE SCALE GENOMIC DNA]</scope>
    <source>
        <strain evidence="8">cv. XIE 37</strain>
        <tissue evidence="7">Leaf</tissue>
    </source>
</reference>
<feature type="domain" description="WRKY" evidence="6">
    <location>
        <begin position="128"/>
        <end position="153"/>
    </location>
</feature>
<organism evidence="7 8">
    <name type="scientific">Tripterygium wilfordii</name>
    <name type="common">Thunder God vine</name>
    <dbReference type="NCBI Taxonomy" id="458696"/>
    <lineage>
        <taxon>Eukaryota</taxon>
        <taxon>Viridiplantae</taxon>
        <taxon>Streptophyta</taxon>
        <taxon>Embryophyta</taxon>
        <taxon>Tracheophyta</taxon>
        <taxon>Spermatophyta</taxon>
        <taxon>Magnoliopsida</taxon>
        <taxon>eudicotyledons</taxon>
        <taxon>Gunneridae</taxon>
        <taxon>Pentapetalae</taxon>
        <taxon>rosids</taxon>
        <taxon>fabids</taxon>
        <taxon>Celastrales</taxon>
        <taxon>Celastraceae</taxon>
        <taxon>Tripterygium</taxon>
    </lineage>
</organism>
<dbReference type="InterPro" id="IPR003657">
    <property type="entry name" value="WRKY_dom"/>
</dbReference>
<dbReference type="EMBL" id="JAAARO010000017">
    <property type="protein sequence ID" value="KAF5733087.1"/>
    <property type="molecule type" value="Genomic_DNA"/>
</dbReference>
<dbReference type="PANTHER" id="PTHR31221:SF111">
    <property type="entry name" value="WRKY TRANSCRIPTION FACTOR 43-RELATED"/>
    <property type="match status" value="1"/>
</dbReference>
<dbReference type="Proteomes" id="UP000593562">
    <property type="component" value="Unassembled WGS sequence"/>
</dbReference>
<name>A0A7J7CGC3_TRIWF</name>
<evidence type="ECO:0000256" key="1">
    <source>
        <dbReference type="ARBA" id="ARBA00004123"/>
    </source>
</evidence>
<proteinExistence type="predicted"/>
<evidence type="ECO:0000256" key="4">
    <source>
        <dbReference type="ARBA" id="ARBA00023163"/>
    </source>
</evidence>
<dbReference type="SUPFAM" id="SSF118290">
    <property type="entry name" value="WRKY DNA-binding domain"/>
    <property type="match status" value="1"/>
</dbReference>
<dbReference type="AlphaFoldDB" id="A0A7J7CGC3"/>
<protein>
    <submittedName>
        <fullName evidence="7">WRKY transcription factor 23-1</fullName>
    </submittedName>
</protein>
<keyword evidence="4" id="KW-0804">Transcription</keyword>
<sequence length="161" mass="18068">MQEQHHEAPPPPPSMPLYDLFAPPALMLPSSSILRPPPPPSTTIDHQQVLVFPENIDWVSAQSGLMVENYKGLLMEKSSGCAQKPNGGGEEKIITNNNIKDKRKPVTNSSRNRMRKASKLRFAFQTKSADDILDEGYRWRKYGQKSVKNSIYPSYVDLIGS</sequence>
<dbReference type="PROSITE" id="PS50811">
    <property type="entry name" value="WRKY"/>
    <property type="match status" value="1"/>
</dbReference>
<evidence type="ECO:0000313" key="8">
    <source>
        <dbReference type="Proteomes" id="UP000593562"/>
    </source>
</evidence>
<evidence type="ECO:0000256" key="5">
    <source>
        <dbReference type="ARBA" id="ARBA00023242"/>
    </source>
</evidence>
<accession>A0A7J7CGC3</accession>
<evidence type="ECO:0000313" key="7">
    <source>
        <dbReference type="EMBL" id="KAF5733087.1"/>
    </source>
</evidence>
<keyword evidence="3" id="KW-0238">DNA-binding</keyword>
<evidence type="ECO:0000256" key="3">
    <source>
        <dbReference type="ARBA" id="ARBA00023125"/>
    </source>
</evidence>
<comment type="subcellular location">
    <subcellularLocation>
        <location evidence="1">Nucleus</location>
    </subcellularLocation>
</comment>
<evidence type="ECO:0000256" key="2">
    <source>
        <dbReference type="ARBA" id="ARBA00023015"/>
    </source>
</evidence>
<dbReference type="InterPro" id="IPR036576">
    <property type="entry name" value="WRKY_dom_sf"/>
</dbReference>